<feature type="compositionally biased region" description="Low complexity" evidence="1">
    <location>
        <begin position="74"/>
        <end position="87"/>
    </location>
</feature>
<dbReference type="KEGG" id="ehx:EMIHUDRAFT_457237"/>
<accession>A0A0D3JU59</accession>
<dbReference type="PaxDb" id="2903-EOD27044"/>
<dbReference type="RefSeq" id="XP_005779473.1">
    <property type="nucleotide sequence ID" value="XM_005779416.1"/>
</dbReference>
<dbReference type="HOGENOM" id="CLU_1859006_0_0_1"/>
<organism evidence="2 3">
    <name type="scientific">Emiliania huxleyi (strain CCMP1516)</name>
    <dbReference type="NCBI Taxonomy" id="280463"/>
    <lineage>
        <taxon>Eukaryota</taxon>
        <taxon>Haptista</taxon>
        <taxon>Haptophyta</taxon>
        <taxon>Prymnesiophyceae</taxon>
        <taxon>Isochrysidales</taxon>
        <taxon>Noelaerhabdaceae</taxon>
        <taxon>Emiliania</taxon>
    </lineage>
</organism>
<evidence type="ECO:0000313" key="2">
    <source>
        <dbReference type="EnsemblProtists" id="EOD27044"/>
    </source>
</evidence>
<reference evidence="2" key="2">
    <citation type="submission" date="2024-10" db="UniProtKB">
        <authorList>
            <consortium name="EnsemblProtists"/>
        </authorList>
    </citation>
    <scope>IDENTIFICATION</scope>
</reference>
<dbReference type="Proteomes" id="UP000013827">
    <property type="component" value="Unassembled WGS sequence"/>
</dbReference>
<proteinExistence type="predicted"/>
<dbReference type="EnsemblProtists" id="EOD27044">
    <property type="protein sequence ID" value="EOD27044"/>
    <property type="gene ID" value="EMIHUDRAFT_457237"/>
</dbReference>
<evidence type="ECO:0000313" key="3">
    <source>
        <dbReference type="Proteomes" id="UP000013827"/>
    </source>
</evidence>
<feature type="compositionally biased region" description="Basic residues" evidence="1">
    <location>
        <begin position="94"/>
        <end position="116"/>
    </location>
</feature>
<protein>
    <submittedName>
        <fullName evidence="2">Uncharacterized protein</fullName>
    </submittedName>
</protein>
<keyword evidence="3" id="KW-1185">Reference proteome</keyword>
<sequence length="138" mass="14984">MFHTTSGLTRRRTRLSIASRRATSATTAQTQSSATWTRRRSVPTAAPITATAPSFCTVSTLSGSSAGWSGRTLPTAPRGGRRTTSTSTCCCPRSRARRRRPPRHPPRRPPRRRCHRPCTPPWSTARASSPACSRGPAS</sequence>
<dbReference type="AlphaFoldDB" id="A0A0D3JU59"/>
<feature type="compositionally biased region" description="Polar residues" evidence="1">
    <location>
        <begin position="54"/>
        <end position="67"/>
    </location>
</feature>
<reference evidence="3" key="1">
    <citation type="journal article" date="2013" name="Nature">
        <title>Pan genome of the phytoplankton Emiliania underpins its global distribution.</title>
        <authorList>
            <person name="Read B.A."/>
            <person name="Kegel J."/>
            <person name="Klute M.J."/>
            <person name="Kuo A."/>
            <person name="Lefebvre S.C."/>
            <person name="Maumus F."/>
            <person name="Mayer C."/>
            <person name="Miller J."/>
            <person name="Monier A."/>
            <person name="Salamov A."/>
            <person name="Young J."/>
            <person name="Aguilar M."/>
            <person name="Claverie J.M."/>
            <person name="Frickenhaus S."/>
            <person name="Gonzalez K."/>
            <person name="Herman E.K."/>
            <person name="Lin Y.C."/>
            <person name="Napier J."/>
            <person name="Ogata H."/>
            <person name="Sarno A.F."/>
            <person name="Shmutz J."/>
            <person name="Schroeder D."/>
            <person name="de Vargas C."/>
            <person name="Verret F."/>
            <person name="von Dassow P."/>
            <person name="Valentin K."/>
            <person name="Van de Peer Y."/>
            <person name="Wheeler G."/>
            <person name="Dacks J.B."/>
            <person name="Delwiche C.F."/>
            <person name="Dyhrman S.T."/>
            <person name="Glockner G."/>
            <person name="John U."/>
            <person name="Richards T."/>
            <person name="Worden A.Z."/>
            <person name="Zhang X."/>
            <person name="Grigoriev I.V."/>
            <person name="Allen A.E."/>
            <person name="Bidle K."/>
            <person name="Borodovsky M."/>
            <person name="Bowler C."/>
            <person name="Brownlee C."/>
            <person name="Cock J.M."/>
            <person name="Elias M."/>
            <person name="Gladyshev V.N."/>
            <person name="Groth M."/>
            <person name="Guda C."/>
            <person name="Hadaegh A."/>
            <person name="Iglesias-Rodriguez M.D."/>
            <person name="Jenkins J."/>
            <person name="Jones B.M."/>
            <person name="Lawson T."/>
            <person name="Leese F."/>
            <person name="Lindquist E."/>
            <person name="Lobanov A."/>
            <person name="Lomsadze A."/>
            <person name="Malik S.B."/>
            <person name="Marsh M.E."/>
            <person name="Mackinder L."/>
            <person name="Mock T."/>
            <person name="Mueller-Roeber B."/>
            <person name="Pagarete A."/>
            <person name="Parker M."/>
            <person name="Probert I."/>
            <person name="Quesneville H."/>
            <person name="Raines C."/>
            <person name="Rensing S.A."/>
            <person name="Riano-Pachon D.M."/>
            <person name="Richier S."/>
            <person name="Rokitta S."/>
            <person name="Shiraiwa Y."/>
            <person name="Soanes D.M."/>
            <person name="van der Giezen M."/>
            <person name="Wahlund T.M."/>
            <person name="Williams B."/>
            <person name="Wilson W."/>
            <person name="Wolfe G."/>
            <person name="Wurch L.L."/>
        </authorList>
    </citation>
    <scope>NUCLEOTIDE SEQUENCE</scope>
</reference>
<evidence type="ECO:0000256" key="1">
    <source>
        <dbReference type="SAM" id="MobiDB-lite"/>
    </source>
</evidence>
<name>A0A0D3JU59_EMIH1</name>
<feature type="compositionally biased region" description="Low complexity" evidence="1">
    <location>
        <begin position="43"/>
        <end position="53"/>
    </location>
</feature>
<feature type="compositionally biased region" description="Low complexity" evidence="1">
    <location>
        <begin position="15"/>
        <end position="36"/>
    </location>
</feature>
<dbReference type="GeneID" id="17272589"/>
<feature type="region of interest" description="Disordered" evidence="1">
    <location>
        <begin position="1"/>
        <end position="138"/>
    </location>
</feature>